<dbReference type="PROSITE" id="PS50011">
    <property type="entry name" value="PROTEIN_KINASE_DOM"/>
    <property type="match status" value="1"/>
</dbReference>
<dbReference type="SUPFAM" id="SSF56112">
    <property type="entry name" value="Protein kinase-like (PK-like)"/>
    <property type="match status" value="1"/>
</dbReference>
<keyword evidence="2" id="KW-0418">Kinase</keyword>
<dbReference type="Proteomes" id="UP000076722">
    <property type="component" value="Unassembled WGS sequence"/>
</dbReference>
<dbReference type="OrthoDB" id="346907at2759"/>
<dbReference type="GO" id="GO:0005737">
    <property type="term" value="C:cytoplasm"/>
    <property type="evidence" value="ECO:0007669"/>
    <property type="project" value="TreeGrafter"/>
</dbReference>
<dbReference type="STRING" id="1314777.A0A164NNP2"/>
<accession>A0A164NNP2</accession>
<evidence type="ECO:0000259" key="1">
    <source>
        <dbReference type="PROSITE" id="PS50011"/>
    </source>
</evidence>
<reference evidence="2 3" key="1">
    <citation type="journal article" date="2016" name="Mol. Biol. Evol.">
        <title>Comparative Genomics of Early-Diverging Mushroom-Forming Fungi Provides Insights into the Origins of Lignocellulose Decay Capabilities.</title>
        <authorList>
            <person name="Nagy L.G."/>
            <person name="Riley R."/>
            <person name="Tritt A."/>
            <person name="Adam C."/>
            <person name="Daum C."/>
            <person name="Floudas D."/>
            <person name="Sun H."/>
            <person name="Yadav J.S."/>
            <person name="Pangilinan J."/>
            <person name="Larsson K.H."/>
            <person name="Matsuura K."/>
            <person name="Barry K."/>
            <person name="Labutti K."/>
            <person name="Kuo R."/>
            <person name="Ohm R.A."/>
            <person name="Bhattacharya S.S."/>
            <person name="Shirouzu T."/>
            <person name="Yoshinaga Y."/>
            <person name="Martin F.M."/>
            <person name="Grigoriev I.V."/>
            <person name="Hibbett D.S."/>
        </authorList>
    </citation>
    <scope>NUCLEOTIDE SEQUENCE [LARGE SCALE GENOMIC DNA]</scope>
    <source>
        <strain evidence="2 3">HHB9708</strain>
    </source>
</reference>
<protein>
    <submittedName>
        <fullName evidence="2">Kinase-like protein</fullName>
    </submittedName>
</protein>
<dbReference type="InterPro" id="IPR000719">
    <property type="entry name" value="Prot_kinase_dom"/>
</dbReference>
<feature type="domain" description="Protein kinase" evidence="1">
    <location>
        <begin position="1"/>
        <end position="193"/>
    </location>
</feature>
<dbReference type="PANTHER" id="PTHR24361">
    <property type="entry name" value="MITOGEN-ACTIVATED KINASE KINASE KINASE"/>
    <property type="match status" value="1"/>
</dbReference>
<dbReference type="Gene3D" id="1.10.510.10">
    <property type="entry name" value="Transferase(Phosphotransferase) domain 1"/>
    <property type="match status" value="1"/>
</dbReference>
<dbReference type="AlphaFoldDB" id="A0A164NNP2"/>
<proteinExistence type="predicted"/>
<name>A0A164NNP2_9AGAM</name>
<dbReference type="InterPro" id="IPR011009">
    <property type="entry name" value="Kinase-like_dom_sf"/>
</dbReference>
<feature type="non-terminal residue" evidence="2">
    <location>
        <position position="1"/>
    </location>
</feature>
<dbReference type="InterPro" id="IPR053235">
    <property type="entry name" value="Ser_Thr_kinase"/>
</dbReference>
<dbReference type="InterPro" id="IPR008271">
    <property type="entry name" value="Ser/Thr_kinase_AS"/>
</dbReference>
<gene>
    <name evidence="2" type="ORF">SISNIDRAFT_418964</name>
</gene>
<dbReference type="EMBL" id="KV419443">
    <property type="protein sequence ID" value="KZS87881.1"/>
    <property type="molecule type" value="Genomic_DNA"/>
</dbReference>
<keyword evidence="2" id="KW-0808">Transferase</keyword>
<sequence length="255" mass="28334">SLVSPWMTHGTVMEYIEDHPEVDRVLIMSEICEGLVYLHAQDVIHGDLKGPNIFVSDRGHPVLADFGLSRLEELDEVFTTSSITSSSANPKGTTRYMAPEMFDSFSPKPSKATDIWALGCLMLEVIARILPYANCKKDPQVIHNIITKKPPYESVTSGASSSGACPKAWELCINCWTLNPSSRPDVAKVKEWLSDDGDDDPDLLELTTEVIPQRSEHKMASDRLKDSFEAVREALEDSIHRHKGDLLLLASDAIR</sequence>
<dbReference type="GO" id="GO:0004674">
    <property type="term" value="F:protein serine/threonine kinase activity"/>
    <property type="evidence" value="ECO:0007669"/>
    <property type="project" value="TreeGrafter"/>
</dbReference>
<dbReference type="SMART" id="SM00220">
    <property type="entry name" value="S_TKc"/>
    <property type="match status" value="1"/>
</dbReference>
<evidence type="ECO:0000313" key="2">
    <source>
        <dbReference type="EMBL" id="KZS87881.1"/>
    </source>
</evidence>
<dbReference type="Pfam" id="PF00069">
    <property type="entry name" value="Pkinase"/>
    <property type="match status" value="1"/>
</dbReference>
<organism evidence="2 3">
    <name type="scientific">Sistotremastrum niveocremeum HHB9708</name>
    <dbReference type="NCBI Taxonomy" id="1314777"/>
    <lineage>
        <taxon>Eukaryota</taxon>
        <taxon>Fungi</taxon>
        <taxon>Dikarya</taxon>
        <taxon>Basidiomycota</taxon>
        <taxon>Agaricomycotina</taxon>
        <taxon>Agaricomycetes</taxon>
        <taxon>Sistotremastrales</taxon>
        <taxon>Sistotremastraceae</taxon>
        <taxon>Sertulicium</taxon>
        <taxon>Sertulicium niveocremeum</taxon>
    </lineage>
</organism>
<evidence type="ECO:0000313" key="3">
    <source>
        <dbReference type="Proteomes" id="UP000076722"/>
    </source>
</evidence>
<dbReference type="PROSITE" id="PS00108">
    <property type="entry name" value="PROTEIN_KINASE_ST"/>
    <property type="match status" value="1"/>
</dbReference>
<keyword evidence="3" id="KW-1185">Reference proteome</keyword>
<dbReference type="GO" id="GO:0005524">
    <property type="term" value="F:ATP binding"/>
    <property type="evidence" value="ECO:0007669"/>
    <property type="project" value="InterPro"/>
</dbReference>